<dbReference type="InterPro" id="IPR036291">
    <property type="entry name" value="NAD(P)-bd_dom_sf"/>
</dbReference>
<dbReference type="Pfam" id="PF02737">
    <property type="entry name" value="3HCDH_N"/>
    <property type="match status" value="1"/>
</dbReference>
<organism evidence="4">
    <name type="scientific">freshwater metagenome</name>
    <dbReference type="NCBI Taxonomy" id="449393"/>
    <lineage>
        <taxon>unclassified sequences</taxon>
        <taxon>metagenomes</taxon>
        <taxon>ecological metagenomes</taxon>
    </lineage>
</organism>
<evidence type="ECO:0000256" key="1">
    <source>
        <dbReference type="ARBA" id="ARBA00023002"/>
    </source>
</evidence>
<evidence type="ECO:0000313" key="4">
    <source>
        <dbReference type="EMBL" id="CAB4934267.1"/>
    </source>
</evidence>
<dbReference type="InterPro" id="IPR013328">
    <property type="entry name" value="6PGD_dom2"/>
</dbReference>
<dbReference type="GO" id="GO:0016616">
    <property type="term" value="F:oxidoreductase activity, acting on the CH-OH group of donors, NAD or NADP as acceptor"/>
    <property type="evidence" value="ECO:0007669"/>
    <property type="project" value="InterPro"/>
</dbReference>
<dbReference type="Gene3D" id="3.40.50.720">
    <property type="entry name" value="NAD(P)-binding Rossmann-like Domain"/>
    <property type="match status" value="1"/>
</dbReference>
<dbReference type="PIRSF" id="PIRSF000105">
    <property type="entry name" value="HCDH"/>
    <property type="match status" value="1"/>
</dbReference>
<dbReference type="GO" id="GO:0070403">
    <property type="term" value="F:NAD+ binding"/>
    <property type="evidence" value="ECO:0007669"/>
    <property type="project" value="InterPro"/>
</dbReference>
<gene>
    <name evidence="4" type="ORF">UFOPK3564_02554</name>
</gene>
<accession>A0A6J7IVJ7</accession>
<dbReference type="InterPro" id="IPR006176">
    <property type="entry name" value="3-OHacyl-CoA_DH_NAD-bd"/>
</dbReference>
<dbReference type="Pfam" id="PF00725">
    <property type="entry name" value="3HCDH"/>
    <property type="match status" value="1"/>
</dbReference>
<dbReference type="PANTHER" id="PTHR48075:SF5">
    <property type="entry name" value="3-HYDROXYBUTYRYL-COA DEHYDROGENASE"/>
    <property type="match status" value="1"/>
</dbReference>
<dbReference type="InterPro" id="IPR006108">
    <property type="entry name" value="3HC_DH_C"/>
</dbReference>
<dbReference type="PANTHER" id="PTHR48075">
    <property type="entry name" value="3-HYDROXYACYL-COA DEHYDROGENASE FAMILY PROTEIN"/>
    <property type="match status" value="1"/>
</dbReference>
<dbReference type="AlphaFoldDB" id="A0A6J7IVJ7"/>
<protein>
    <submittedName>
        <fullName evidence="4">Unannotated protein</fullName>
    </submittedName>
</protein>
<keyword evidence="1" id="KW-0560">Oxidoreductase</keyword>
<feature type="domain" description="3-hydroxyacyl-CoA dehydrogenase NAD binding" evidence="3">
    <location>
        <begin position="18"/>
        <end position="184"/>
    </location>
</feature>
<name>A0A6J7IVJ7_9ZZZZ</name>
<dbReference type="SUPFAM" id="SSF51735">
    <property type="entry name" value="NAD(P)-binding Rossmann-fold domains"/>
    <property type="match status" value="1"/>
</dbReference>
<dbReference type="SUPFAM" id="SSF48179">
    <property type="entry name" value="6-phosphogluconate dehydrogenase C-terminal domain-like"/>
    <property type="match status" value="1"/>
</dbReference>
<evidence type="ECO:0000259" key="3">
    <source>
        <dbReference type="Pfam" id="PF02737"/>
    </source>
</evidence>
<proteinExistence type="predicted"/>
<dbReference type="InterPro" id="IPR008927">
    <property type="entry name" value="6-PGluconate_DH-like_C_sf"/>
</dbReference>
<reference evidence="4" key="1">
    <citation type="submission" date="2020-05" db="EMBL/GenBank/DDBJ databases">
        <authorList>
            <person name="Chiriac C."/>
            <person name="Salcher M."/>
            <person name="Ghai R."/>
            <person name="Kavagutti S V."/>
        </authorList>
    </citation>
    <scope>NUCLEOTIDE SEQUENCE</scope>
</reference>
<sequence>MPRFPVFVQRTWNPMSETVAVAGSGTIATGIAVTAAKTSKVLLWARSAESAARAQKAIDKQASKLEVDVTGVTVTTNIEDLAAATYLIEAVSEDHATKSEVFAKLDSIIHEGAILATTTSSLSIEKLAESSGIHERFVGLHVFNPVTKMELIELIFPAAASDDTKDRSRALATAWGKTAVEMPDMPGFVVNKLLFPFLFSAVELKEQSGLSAKDIDACMQLGAGQPMGPFALLDFVGLDVSKAIGETIGTPIPAEVDRLIAEGKLGRKSGEGFLDWRR</sequence>
<feature type="domain" description="3-hydroxyacyl-CoA dehydrogenase C-terminal" evidence="2">
    <location>
        <begin position="187"/>
        <end position="276"/>
    </location>
</feature>
<dbReference type="Gene3D" id="1.10.1040.10">
    <property type="entry name" value="N-(1-d-carboxylethyl)-l-norvaline Dehydrogenase, domain 2"/>
    <property type="match status" value="1"/>
</dbReference>
<evidence type="ECO:0000259" key="2">
    <source>
        <dbReference type="Pfam" id="PF00725"/>
    </source>
</evidence>
<dbReference type="EMBL" id="CAFBMK010000186">
    <property type="protein sequence ID" value="CAB4934267.1"/>
    <property type="molecule type" value="Genomic_DNA"/>
</dbReference>
<dbReference type="InterPro" id="IPR022694">
    <property type="entry name" value="3-OHacyl-CoA_DH"/>
</dbReference>
<dbReference type="GO" id="GO:0006631">
    <property type="term" value="P:fatty acid metabolic process"/>
    <property type="evidence" value="ECO:0007669"/>
    <property type="project" value="InterPro"/>
</dbReference>